<organism evidence="1">
    <name type="scientific">Siphoviridae sp. ctJ3t72</name>
    <dbReference type="NCBI Taxonomy" id="2826240"/>
    <lineage>
        <taxon>Viruses</taxon>
        <taxon>Duplodnaviria</taxon>
        <taxon>Heunggongvirae</taxon>
        <taxon>Uroviricota</taxon>
        <taxon>Caudoviricetes</taxon>
    </lineage>
</organism>
<protein>
    <submittedName>
        <fullName evidence="1">Uncharacterized protein</fullName>
    </submittedName>
</protein>
<sequence>MDINAFLKNEEALSAKELIKLTSTAKGRENIKSVRFVIPKIGKSRDFGYFKVSYKTPYYSSVR</sequence>
<proteinExistence type="predicted"/>
<dbReference type="EMBL" id="BK015698">
    <property type="protein sequence ID" value="DAE20647.1"/>
    <property type="molecule type" value="Genomic_DNA"/>
</dbReference>
<reference evidence="1" key="1">
    <citation type="journal article" date="2021" name="Proc. Natl. Acad. Sci. U.S.A.">
        <title>A Catalog of Tens of Thousands of Viruses from Human Metagenomes Reveals Hidden Associations with Chronic Diseases.</title>
        <authorList>
            <person name="Tisza M.J."/>
            <person name="Buck C.B."/>
        </authorList>
    </citation>
    <scope>NUCLEOTIDE SEQUENCE</scope>
    <source>
        <strain evidence="1">CtJ3t72</strain>
    </source>
</reference>
<accession>A0A8S5QMZ5</accession>
<evidence type="ECO:0000313" key="1">
    <source>
        <dbReference type="EMBL" id="DAE20647.1"/>
    </source>
</evidence>
<name>A0A8S5QMZ5_9CAUD</name>